<dbReference type="InterPro" id="IPR052157">
    <property type="entry name" value="BCAA_transport_permease"/>
</dbReference>
<keyword evidence="4 9" id="KW-0812">Transmembrane</keyword>
<dbReference type="InParanoid" id="A9WAN0"/>
<dbReference type="eggNOG" id="COG0559">
    <property type="taxonomic scope" value="Bacteria"/>
</dbReference>
<protein>
    <submittedName>
        <fullName evidence="10">Inner-membrane translocator</fullName>
    </submittedName>
</protein>
<feature type="transmembrane region" description="Helical" evidence="9">
    <location>
        <begin position="229"/>
        <end position="249"/>
    </location>
</feature>
<feature type="transmembrane region" description="Helical" evidence="9">
    <location>
        <begin position="122"/>
        <end position="143"/>
    </location>
</feature>
<dbReference type="EMBL" id="CP000909">
    <property type="protein sequence ID" value="ABY36820.1"/>
    <property type="molecule type" value="Genomic_DNA"/>
</dbReference>
<dbReference type="RefSeq" id="WP_012259473.1">
    <property type="nucleotide sequence ID" value="NC_010175.1"/>
</dbReference>
<feature type="transmembrane region" description="Helical" evidence="9">
    <location>
        <begin position="459"/>
        <end position="481"/>
    </location>
</feature>
<feature type="transmembrane region" description="Helical" evidence="9">
    <location>
        <begin position="163"/>
        <end position="186"/>
    </location>
</feature>
<organism evidence="10 11">
    <name type="scientific">Chloroflexus aurantiacus (strain ATCC 29366 / DSM 635 / J-10-fl)</name>
    <dbReference type="NCBI Taxonomy" id="324602"/>
    <lineage>
        <taxon>Bacteria</taxon>
        <taxon>Bacillati</taxon>
        <taxon>Chloroflexota</taxon>
        <taxon>Chloroflexia</taxon>
        <taxon>Chloroflexales</taxon>
        <taxon>Chloroflexineae</taxon>
        <taxon>Chloroflexaceae</taxon>
        <taxon>Chloroflexus</taxon>
    </lineage>
</organism>
<feature type="transmembrane region" description="Helical" evidence="9">
    <location>
        <begin position="377"/>
        <end position="402"/>
    </location>
</feature>
<keyword evidence="11" id="KW-1185">Reference proteome</keyword>
<evidence type="ECO:0000313" key="10">
    <source>
        <dbReference type="EMBL" id="ABY36820.1"/>
    </source>
</evidence>
<feature type="transmembrane region" description="Helical" evidence="9">
    <location>
        <begin position="198"/>
        <end position="217"/>
    </location>
</feature>
<dbReference type="HOGENOM" id="CLU_039929_2_1_0"/>
<dbReference type="GO" id="GO:0006865">
    <property type="term" value="P:amino acid transport"/>
    <property type="evidence" value="ECO:0007669"/>
    <property type="project" value="UniProtKB-KW"/>
</dbReference>
<comment type="subcellular location">
    <subcellularLocation>
        <location evidence="1">Cell membrane</location>
        <topology evidence="1">Multi-pass membrane protein</topology>
    </subcellularLocation>
</comment>
<feature type="transmembrane region" description="Helical" evidence="9">
    <location>
        <begin position="329"/>
        <end position="348"/>
    </location>
</feature>
<feature type="transmembrane region" description="Helical" evidence="9">
    <location>
        <begin position="64"/>
        <end position="84"/>
    </location>
</feature>
<dbReference type="PATRIC" id="fig|324602.8.peg.4091"/>
<proteinExistence type="inferred from homology"/>
<evidence type="ECO:0000256" key="2">
    <source>
        <dbReference type="ARBA" id="ARBA00022448"/>
    </source>
</evidence>
<gene>
    <name evidence="10" type="ordered locus">Caur_3637</name>
</gene>
<name>A9WAN0_CHLAA</name>
<evidence type="ECO:0000256" key="3">
    <source>
        <dbReference type="ARBA" id="ARBA00022475"/>
    </source>
</evidence>
<feature type="transmembrane region" description="Helical" evidence="9">
    <location>
        <begin position="261"/>
        <end position="283"/>
    </location>
</feature>
<keyword evidence="7 9" id="KW-0472">Membrane</keyword>
<evidence type="ECO:0000256" key="7">
    <source>
        <dbReference type="ARBA" id="ARBA00023136"/>
    </source>
</evidence>
<reference evidence="11" key="1">
    <citation type="journal article" date="2011" name="BMC Genomics">
        <title>Complete genome sequence of the filamentous anoxygenic phototrophic bacterium Chloroflexus aurantiacus.</title>
        <authorList>
            <person name="Tang K.H."/>
            <person name="Barry K."/>
            <person name="Chertkov O."/>
            <person name="Dalin E."/>
            <person name="Han C.S."/>
            <person name="Hauser L.J."/>
            <person name="Honchak B.M."/>
            <person name="Karbach L.E."/>
            <person name="Land M.L."/>
            <person name="Lapidus A."/>
            <person name="Larimer F.W."/>
            <person name="Mikhailova N."/>
            <person name="Pitluck S."/>
            <person name="Pierson B.K."/>
            <person name="Blankenship R.E."/>
        </authorList>
    </citation>
    <scope>NUCLEOTIDE SEQUENCE [LARGE SCALE GENOMIC DNA]</scope>
    <source>
        <strain evidence="11">ATCC 29366 / DSM 635 / J-10-fl</strain>
    </source>
</reference>
<dbReference type="PANTHER" id="PTHR11795:SF442">
    <property type="entry name" value="ABC TRANSPORTER ATP-BINDING PROTEIN"/>
    <property type="match status" value="1"/>
</dbReference>
<dbReference type="STRING" id="324602.Caur_3637"/>
<evidence type="ECO:0000256" key="5">
    <source>
        <dbReference type="ARBA" id="ARBA00022970"/>
    </source>
</evidence>
<dbReference type="GO" id="GO:0055085">
    <property type="term" value="P:transmembrane transport"/>
    <property type="evidence" value="ECO:0000318"/>
    <property type="project" value="GO_Central"/>
</dbReference>
<evidence type="ECO:0000313" key="11">
    <source>
        <dbReference type="Proteomes" id="UP000002008"/>
    </source>
</evidence>
<feature type="transmembrane region" description="Helical" evidence="9">
    <location>
        <begin position="9"/>
        <end position="26"/>
    </location>
</feature>
<keyword evidence="2" id="KW-0813">Transport</keyword>
<sequence length="491" mass="52612">MNEFIRQRRGLLAGIGATLIFAYWAVTHYEPRVLASILLSGLTLGALYFLVTSGLSLIFGLMDVLNFAHGTLFMIGAYVGFTLYANPRLLLNTMPFVLAFVAGWLLTRWFPTNRMKAPRWWFWLGAFIVGGLALWGFELAPLATTALSSGGRVPTEEAQAPTAIFIGRTVGLSVAGFIAGIAFLIGKEHSRPPTRADLVLGLSMLALALIIAPFRLAAEGWLLSINANIRFLLALVIGAASGAALGGLMEWSLIRPLYSRPIYQVLVTLGLVFVGTELVKGIWGPGGYFMELPEWFSRRGPDCPSPNLIAWLRDNCASIDVLGRPFPSYRIFIIALGIAMFIGIALLLRRTRLGMIIRAGVQDGEMVQALGINVRRVFTLVFALGAGLAALGGVAAAPFLGISPGLGQEFQLQAFIAVVIGGMGSFTGAAMGALLVGLARAFGDQIVLTGIQLPWMSEAITFSPSIARASTVLIMALVLLLRPAGLFGKKE</sequence>
<accession>A9WAN0</accession>
<feature type="transmembrane region" description="Helical" evidence="9">
    <location>
        <begin position="32"/>
        <end position="52"/>
    </location>
</feature>
<dbReference type="KEGG" id="cau:Caur_3637"/>
<evidence type="ECO:0000256" key="1">
    <source>
        <dbReference type="ARBA" id="ARBA00004651"/>
    </source>
</evidence>
<dbReference type="GO" id="GO:0022857">
    <property type="term" value="F:transmembrane transporter activity"/>
    <property type="evidence" value="ECO:0000318"/>
    <property type="project" value="GO_Central"/>
</dbReference>
<dbReference type="AlphaFoldDB" id="A9WAN0"/>
<evidence type="ECO:0000256" key="8">
    <source>
        <dbReference type="ARBA" id="ARBA00037998"/>
    </source>
</evidence>
<evidence type="ECO:0000256" key="9">
    <source>
        <dbReference type="SAM" id="Phobius"/>
    </source>
</evidence>
<evidence type="ECO:0000256" key="6">
    <source>
        <dbReference type="ARBA" id="ARBA00022989"/>
    </source>
</evidence>
<dbReference type="PANTHER" id="PTHR11795">
    <property type="entry name" value="BRANCHED-CHAIN AMINO ACID TRANSPORT SYSTEM PERMEASE PROTEIN LIVH"/>
    <property type="match status" value="1"/>
</dbReference>
<feature type="transmembrane region" description="Helical" evidence="9">
    <location>
        <begin position="414"/>
        <end position="438"/>
    </location>
</feature>
<keyword evidence="5" id="KW-0029">Amino-acid transport</keyword>
<keyword evidence="6 9" id="KW-1133">Transmembrane helix</keyword>
<dbReference type="GO" id="GO:0005886">
    <property type="term" value="C:plasma membrane"/>
    <property type="evidence" value="ECO:0000318"/>
    <property type="project" value="GO_Central"/>
</dbReference>
<feature type="transmembrane region" description="Helical" evidence="9">
    <location>
        <begin position="90"/>
        <end position="110"/>
    </location>
</feature>
<dbReference type="Proteomes" id="UP000002008">
    <property type="component" value="Chromosome"/>
</dbReference>
<dbReference type="Pfam" id="PF02653">
    <property type="entry name" value="BPD_transp_2"/>
    <property type="match status" value="1"/>
</dbReference>
<dbReference type="EnsemblBacteria" id="ABY36820">
    <property type="protein sequence ID" value="ABY36820"/>
    <property type="gene ID" value="Caur_3637"/>
</dbReference>
<dbReference type="CDD" id="cd06582">
    <property type="entry name" value="TM_PBP1_LivH_like"/>
    <property type="match status" value="1"/>
</dbReference>
<evidence type="ECO:0000256" key="4">
    <source>
        <dbReference type="ARBA" id="ARBA00022692"/>
    </source>
</evidence>
<dbReference type="InterPro" id="IPR001851">
    <property type="entry name" value="ABC_transp_permease"/>
</dbReference>
<keyword evidence="3" id="KW-1003">Cell membrane</keyword>
<comment type="similarity">
    <text evidence="8">Belongs to the binding-protein-dependent transport system permease family. LivHM subfamily.</text>
</comment>